<evidence type="ECO:0000313" key="2">
    <source>
        <dbReference type="Proteomes" id="UP000825008"/>
    </source>
</evidence>
<dbReference type="RefSeq" id="WP_220695274.1">
    <property type="nucleotide sequence ID" value="NZ_CP080997.1"/>
</dbReference>
<dbReference type="Proteomes" id="UP000825008">
    <property type="component" value="Chromosome"/>
</dbReference>
<name>A0A9X7WGM8_9MYCO</name>
<organism evidence="1 2">
    <name type="scientific">Mycolicibacter heraklionensis</name>
    <dbReference type="NCBI Taxonomy" id="512402"/>
    <lineage>
        <taxon>Bacteria</taxon>
        <taxon>Bacillati</taxon>
        <taxon>Actinomycetota</taxon>
        <taxon>Actinomycetes</taxon>
        <taxon>Mycobacteriales</taxon>
        <taxon>Mycobacteriaceae</taxon>
        <taxon>Mycolicibacter</taxon>
    </lineage>
</organism>
<evidence type="ECO:0000313" key="1">
    <source>
        <dbReference type="EMBL" id="QZA07905.1"/>
    </source>
</evidence>
<dbReference type="AlphaFoldDB" id="A0A9X7WGM8"/>
<gene>
    <name evidence="1" type="ORF">K3U94_00620</name>
</gene>
<accession>A0A9X7WGM8</accession>
<dbReference type="EMBL" id="CP080997">
    <property type="protein sequence ID" value="QZA07905.1"/>
    <property type="molecule type" value="Genomic_DNA"/>
</dbReference>
<sequence>MRTFFTAIKTDSADAAGAAAIVLAGEDVGDPKTADGHTEMLRVLRVARISAVRARAKAFNAPQRPHRHRAGQLA</sequence>
<dbReference type="KEGG" id="mher:K3U94_00620"/>
<proteinExistence type="predicted"/>
<evidence type="ECO:0008006" key="3">
    <source>
        <dbReference type="Google" id="ProtNLM"/>
    </source>
</evidence>
<protein>
    <recommendedName>
        <fullName evidence="3">Transposase</fullName>
    </recommendedName>
</protein>
<reference evidence="1" key="1">
    <citation type="submission" date="2021-08" db="EMBL/GenBank/DDBJ databases">
        <title>Whole genome sequencing of non-tuberculosis mycobacteria type-strains.</title>
        <authorList>
            <person name="Igarashi Y."/>
            <person name="Osugi A."/>
            <person name="Mitarai S."/>
        </authorList>
    </citation>
    <scope>NUCLEOTIDE SEQUENCE</scope>
    <source>
        <strain evidence="1">JCM 30995</strain>
    </source>
</reference>